<evidence type="ECO:0000313" key="1">
    <source>
        <dbReference type="EMBL" id="KAH3796593.1"/>
    </source>
</evidence>
<dbReference type="EMBL" id="JAIWYP010000007">
    <property type="protein sequence ID" value="KAH3796593.1"/>
    <property type="molecule type" value="Genomic_DNA"/>
</dbReference>
<accession>A0A9D4J5Q0</accession>
<organism evidence="1 2">
    <name type="scientific">Dreissena polymorpha</name>
    <name type="common">Zebra mussel</name>
    <name type="synonym">Mytilus polymorpha</name>
    <dbReference type="NCBI Taxonomy" id="45954"/>
    <lineage>
        <taxon>Eukaryota</taxon>
        <taxon>Metazoa</taxon>
        <taxon>Spiralia</taxon>
        <taxon>Lophotrochozoa</taxon>
        <taxon>Mollusca</taxon>
        <taxon>Bivalvia</taxon>
        <taxon>Autobranchia</taxon>
        <taxon>Heteroconchia</taxon>
        <taxon>Euheterodonta</taxon>
        <taxon>Imparidentia</taxon>
        <taxon>Neoheterodontei</taxon>
        <taxon>Myida</taxon>
        <taxon>Dreissenoidea</taxon>
        <taxon>Dreissenidae</taxon>
        <taxon>Dreissena</taxon>
    </lineage>
</organism>
<keyword evidence="2" id="KW-1185">Reference proteome</keyword>
<dbReference type="Proteomes" id="UP000828390">
    <property type="component" value="Unassembled WGS sequence"/>
</dbReference>
<evidence type="ECO:0008006" key="3">
    <source>
        <dbReference type="Google" id="ProtNLM"/>
    </source>
</evidence>
<proteinExistence type="predicted"/>
<name>A0A9D4J5Q0_DREPO</name>
<reference evidence="1" key="2">
    <citation type="submission" date="2020-11" db="EMBL/GenBank/DDBJ databases">
        <authorList>
            <person name="McCartney M.A."/>
            <person name="Auch B."/>
            <person name="Kono T."/>
            <person name="Mallez S."/>
            <person name="Becker A."/>
            <person name="Gohl D.M."/>
            <person name="Silverstein K.A.T."/>
            <person name="Koren S."/>
            <person name="Bechman K.B."/>
            <person name="Herman A."/>
            <person name="Abrahante J.E."/>
            <person name="Garbe J."/>
        </authorList>
    </citation>
    <scope>NUCLEOTIDE SEQUENCE</scope>
    <source>
        <strain evidence="1">Duluth1</strain>
        <tissue evidence="1">Whole animal</tissue>
    </source>
</reference>
<comment type="caution">
    <text evidence="1">The sequence shown here is derived from an EMBL/GenBank/DDBJ whole genome shotgun (WGS) entry which is preliminary data.</text>
</comment>
<reference evidence="1" key="1">
    <citation type="journal article" date="2019" name="bioRxiv">
        <title>The Genome of the Zebra Mussel, Dreissena polymorpha: A Resource for Invasive Species Research.</title>
        <authorList>
            <person name="McCartney M.A."/>
            <person name="Auch B."/>
            <person name="Kono T."/>
            <person name="Mallez S."/>
            <person name="Zhang Y."/>
            <person name="Obille A."/>
            <person name="Becker A."/>
            <person name="Abrahante J.E."/>
            <person name="Garbe J."/>
            <person name="Badalamenti J.P."/>
            <person name="Herman A."/>
            <person name="Mangelson H."/>
            <person name="Liachko I."/>
            <person name="Sullivan S."/>
            <person name="Sone E.D."/>
            <person name="Koren S."/>
            <person name="Silverstein K.A.T."/>
            <person name="Beckman K.B."/>
            <person name="Gohl D.M."/>
        </authorList>
    </citation>
    <scope>NUCLEOTIDE SEQUENCE</scope>
    <source>
        <strain evidence="1">Duluth1</strain>
        <tissue evidence="1">Whole animal</tissue>
    </source>
</reference>
<sequence>MYRPFYGRADSGKTQYTAGERLVVDTWIRVVCNKDGEGNNVLKVSNHECSAGNWSPPLPVCPGMGILE</sequence>
<protein>
    <recommendedName>
        <fullName evidence="3">Sushi domain-containing protein</fullName>
    </recommendedName>
</protein>
<evidence type="ECO:0000313" key="2">
    <source>
        <dbReference type="Proteomes" id="UP000828390"/>
    </source>
</evidence>
<gene>
    <name evidence="1" type="ORF">DPMN_150162</name>
</gene>
<dbReference type="AlphaFoldDB" id="A0A9D4J5Q0"/>